<dbReference type="UniPathway" id="UPA00115">
    <property type="reaction ID" value="UER00414"/>
</dbReference>
<protein>
    <recommendedName>
        <fullName evidence="5 11">Transaldolase</fullName>
        <ecNumber evidence="5 11">2.2.1.2</ecNumber>
    </recommendedName>
</protein>
<comment type="function">
    <text evidence="1 11">Transaldolase is important for the balance of metabolites in the pentose-phosphate pathway.</text>
</comment>
<gene>
    <name evidence="11" type="primary">tal</name>
    <name evidence="13" type="ORF">G4Y79_08170</name>
</gene>
<comment type="subcellular location">
    <subcellularLocation>
        <location evidence="2 11">Cytoplasm</location>
    </subcellularLocation>
</comment>
<comment type="catalytic activity">
    <reaction evidence="12">
        <text>alpha-D-glucose 6-phosphate = beta-D-fructose 6-phosphate</text>
        <dbReference type="Rhea" id="RHEA:11816"/>
        <dbReference type="ChEBI" id="CHEBI:57634"/>
        <dbReference type="ChEBI" id="CHEBI:58225"/>
        <dbReference type="EC" id="5.3.1.9"/>
    </reaction>
</comment>
<accession>A0A7S8EC99</accession>
<keyword evidence="12 13" id="KW-0413">Isomerase</keyword>
<comment type="pathway">
    <text evidence="12">Carbohydrate degradation; glycolysis; D-glyceraldehyde 3-phosphate and glycerone phosphate from D-glucose: step 2/4.</text>
</comment>
<name>A0A7S8EC99_9CHLR</name>
<dbReference type="InterPro" id="IPR004732">
    <property type="entry name" value="Transaldolase_2"/>
</dbReference>
<keyword evidence="12" id="KW-0312">Gluconeogenesis</keyword>
<feature type="active site" description="Schiff-base intermediate with substrate" evidence="11">
    <location>
        <position position="139"/>
    </location>
</feature>
<dbReference type="RefSeq" id="WP_195172400.1">
    <property type="nucleotide sequence ID" value="NZ_CP062983.1"/>
</dbReference>
<dbReference type="Gene3D" id="3.20.20.70">
    <property type="entry name" value="Aldolase class I"/>
    <property type="match status" value="1"/>
</dbReference>
<dbReference type="PROSITE" id="PS51463">
    <property type="entry name" value="P_GLUCOSE_ISOMERASE_3"/>
    <property type="match status" value="1"/>
</dbReference>
<evidence type="ECO:0000256" key="2">
    <source>
        <dbReference type="ARBA" id="ARBA00004496"/>
    </source>
</evidence>
<evidence type="ECO:0000256" key="9">
    <source>
        <dbReference type="ARBA" id="ARBA00023270"/>
    </source>
</evidence>
<evidence type="ECO:0000313" key="13">
    <source>
        <dbReference type="EMBL" id="QPC84337.1"/>
    </source>
</evidence>
<dbReference type="NCBIfam" id="NF002881">
    <property type="entry name" value="PRK03343.1"/>
    <property type="match status" value="1"/>
</dbReference>
<keyword evidence="8 11" id="KW-0570">Pentose shunt</keyword>
<sequence>MAENPAFAVQEIGQSLWLDFIHRKALQDGEFQRRIDEEGVVGVTSNPSIFQKAIGDSDTYDEAIRANLDLSANEIYESLAIADIQQATDLFRPIYDKTNKQDGYVSLEVSPLLASSTEETITEAKRLFKAVDRPNVMIKIPATPAGIPAIEEVIAAGVNVNVTLIFSVENYEQVAEAFIKGLERRLEAGESVEGIASVASFFLSRIDNAVDNILKNNMRAAQVHGDTTRIAANRRMLGQAAIANAKLAYRSFQRVFEGQRFAKLKAAGAQVQRPLWASTSTKDPAYPDTMYVDQLIGKDTVNTLPPNTLEAFVDHGTVEGATILRNNETYLDPTSVMENLAELGIDMGQVTHRLQVDGVDAFIESFEKLMQQVAAKRTLLKTGLIDRQKLALGIYNEQVSKAQTEMDKSFIVGRIWSGDGSVWKDHGPTIEKIQNRLGWLHVLNTIDIERLKQLQASIKDSNVTNVVLLGMGGSSLAPEVMYKTFGKAEGFPELKVLDSTDPARIQAVEDSIDLPNTLFIVASKSGGTVETMSFYKHFYEKTGHNGSQFIAITDPETSLAQLAQEKAFRDVFINPADIGGRYSALSYFGMVPAALIGIDLDRAWSSARTMIEANRPEIPAAFHPGLTLGAVIGALAKEGRDKVSIFTTASISSFGDWAEQLLAESLGKEGKGALPVVGATVGKPHDYSSDRLFLYLRIDDDSNLDEVDEGIRTLREAGHPRMTLRLPNPYALFGEFFRWEFATAVAGYQLEVNPFDEPNVTEAKEATKELLQHYQEHGSLPQSEPFIDGTSVKLYADETTVAPLRELGRAHNYDEESRTQVLAAQITGTNTGDYFALLVYLTPDEETEAKIQEIRRRLRHVTRRAVTLGYGPRYLHSTGQFHKGGPNNGVFIQITANVETDIDIPGEPYSFGTLFQAQAAGDLQALHNHNRRAFRFHIDGDIDEGLQKLLDAIEFVENRNQ</sequence>
<dbReference type="NCBIfam" id="NF007080">
    <property type="entry name" value="PRK09533.1"/>
    <property type="match status" value="1"/>
</dbReference>
<dbReference type="CDD" id="cd00955">
    <property type="entry name" value="Transaldolase_like"/>
    <property type="match status" value="1"/>
</dbReference>
<evidence type="ECO:0000256" key="6">
    <source>
        <dbReference type="ARBA" id="ARBA00022490"/>
    </source>
</evidence>
<dbReference type="PANTHER" id="PTHR10683">
    <property type="entry name" value="TRANSALDOLASE"/>
    <property type="match status" value="1"/>
</dbReference>
<dbReference type="GO" id="GO:0097367">
    <property type="term" value="F:carbohydrate derivative binding"/>
    <property type="evidence" value="ECO:0007669"/>
    <property type="project" value="InterPro"/>
</dbReference>
<dbReference type="PRINTS" id="PR00662">
    <property type="entry name" value="G6PISOMERASE"/>
</dbReference>
<dbReference type="Pfam" id="PF00342">
    <property type="entry name" value="PGI"/>
    <property type="match status" value="1"/>
</dbReference>
<organism evidence="13 14">
    <name type="scientific">Phototrophicus methaneseepsis</name>
    <dbReference type="NCBI Taxonomy" id="2710758"/>
    <lineage>
        <taxon>Bacteria</taxon>
        <taxon>Bacillati</taxon>
        <taxon>Chloroflexota</taxon>
        <taxon>Candidatus Thermofontia</taxon>
        <taxon>Phototrophicales</taxon>
        <taxon>Phototrophicaceae</taxon>
        <taxon>Phototrophicus</taxon>
    </lineage>
</organism>
<comment type="catalytic activity">
    <reaction evidence="10 11">
        <text>D-sedoheptulose 7-phosphate + D-glyceraldehyde 3-phosphate = D-erythrose 4-phosphate + beta-D-fructose 6-phosphate</text>
        <dbReference type="Rhea" id="RHEA:17053"/>
        <dbReference type="ChEBI" id="CHEBI:16897"/>
        <dbReference type="ChEBI" id="CHEBI:57483"/>
        <dbReference type="ChEBI" id="CHEBI:57634"/>
        <dbReference type="ChEBI" id="CHEBI:59776"/>
        <dbReference type="EC" id="2.2.1.2"/>
    </reaction>
</comment>
<dbReference type="SUPFAM" id="SSF53697">
    <property type="entry name" value="SIS domain"/>
    <property type="match status" value="1"/>
</dbReference>
<keyword evidence="14" id="KW-1185">Reference proteome</keyword>
<dbReference type="NCBIfam" id="TIGR00876">
    <property type="entry name" value="tal_mycobact"/>
    <property type="match status" value="1"/>
</dbReference>
<dbReference type="EC" id="2.2.1.2" evidence="5 11"/>
<evidence type="ECO:0000256" key="7">
    <source>
        <dbReference type="ARBA" id="ARBA00022679"/>
    </source>
</evidence>
<proteinExistence type="inferred from homology"/>
<evidence type="ECO:0000256" key="10">
    <source>
        <dbReference type="ARBA" id="ARBA00048810"/>
    </source>
</evidence>
<dbReference type="GO" id="GO:0006096">
    <property type="term" value="P:glycolytic process"/>
    <property type="evidence" value="ECO:0007669"/>
    <property type="project" value="UniProtKB-UniPathway"/>
</dbReference>
<dbReference type="AlphaFoldDB" id="A0A7S8EC99"/>
<keyword evidence="12" id="KW-0324">Glycolysis</keyword>
<evidence type="ECO:0000256" key="1">
    <source>
        <dbReference type="ARBA" id="ARBA00003518"/>
    </source>
</evidence>
<evidence type="ECO:0000256" key="5">
    <source>
        <dbReference type="ARBA" id="ARBA00013151"/>
    </source>
</evidence>
<reference evidence="13 14" key="1">
    <citation type="submission" date="2020-02" db="EMBL/GenBank/DDBJ databases">
        <authorList>
            <person name="Zheng R.K."/>
            <person name="Sun C.M."/>
        </authorList>
    </citation>
    <scope>NUCLEOTIDE SEQUENCE [LARGE SCALE GENOMIC DNA]</scope>
    <source>
        <strain evidence="14">rifampicinis</strain>
    </source>
</reference>
<comment type="similarity">
    <text evidence="12">Belongs to the GPI family.</text>
</comment>
<dbReference type="PROSITE" id="PS01054">
    <property type="entry name" value="TRANSALDOLASE_1"/>
    <property type="match status" value="1"/>
</dbReference>
<evidence type="ECO:0000256" key="4">
    <source>
        <dbReference type="ARBA" id="ARBA00008426"/>
    </source>
</evidence>
<dbReference type="HAMAP" id="MF_00493">
    <property type="entry name" value="Transaldolase_2"/>
    <property type="match status" value="1"/>
</dbReference>
<dbReference type="GO" id="GO:0005737">
    <property type="term" value="C:cytoplasm"/>
    <property type="evidence" value="ECO:0007669"/>
    <property type="project" value="UniProtKB-SubCell"/>
</dbReference>
<dbReference type="GO" id="GO:0006094">
    <property type="term" value="P:gluconeogenesis"/>
    <property type="evidence" value="ECO:0007669"/>
    <property type="project" value="UniProtKB-KW"/>
</dbReference>
<comment type="pathway">
    <text evidence="3 11">Carbohydrate degradation; pentose phosphate pathway; D-glyceraldehyde 3-phosphate and beta-D-fructose 6-phosphate from D-ribose 5-phosphate and D-xylulose 5-phosphate (non-oxidative stage): step 2/3.</text>
</comment>
<dbReference type="GO" id="GO:0004801">
    <property type="term" value="F:transaldolase activity"/>
    <property type="evidence" value="ECO:0007669"/>
    <property type="project" value="UniProtKB-UniRule"/>
</dbReference>
<evidence type="ECO:0000256" key="8">
    <source>
        <dbReference type="ARBA" id="ARBA00023126"/>
    </source>
</evidence>
<dbReference type="InterPro" id="IPR018225">
    <property type="entry name" value="Transaldolase_AS"/>
</dbReference>
<dbReference type="SUPFAM" id="SSF51569">
    <property type="entry name" value="Aldolase"/>
    <property type="match status" value="1"/>
</dbReference>
<keyword evidence="6 11" id="KW-0963">Cytoplasm</keyword>
<dbReference type="PANTHER" id="PTHR10683:SF31">
    <property type="entry name" value="TRANSALDOLASE"/>
    <property type="match status" value="1"/>
</dbReference>
<dbReference type="EMBL" id="CP062983">
    <property type="protein sequence ID" value="QPC84337.1"/>
    <property type="molecule type" value="Genomic_DNA"/>
</dbReference>
<dbReference type="GO" id="GO:0006098">
    <property type="term" value="P:pentose-phosphate shunt"/>
    <property type="evidence" value="ECO:0007669"/>
    <property type="project" value="UniProtKB-UniRule"/>
</dbReference>
<dbReference type="InterPro" id="IPR046348">
    <property type="entry name" value="SIS_dom_sf"/>
</dbReference>
<dbReference type="InterPro" id="IPR001585">
    <property type="entry name" value="TAL/FSA"/>
</dbReference>
<dbReference type="InterPro" id="IPR001672">
    <property type="entry name" value="G6P_Isomerase"/>
</dbReference>
<evidence type="ECO:0000313" key="14">
    <source>
        <dbReference type="Proteomes" id="UP000594468"/>
    </source>
</evidence>
<keyword evidence="7 11" id="KW-0808">Transferase</keyword>
<dbReference type="UniPathway" id="UPA00109">
    <property type="reaction ID" value="UER00181"/>
</dbReference>
<dbReference type="Gene3D" id="3.40.50.10490">
    <property type="entry name" value="Glucose-6-phosphate isomerase like protein, domain 1"/>
    <property type="match status" value="3"/>
</dbReference>
<dbReference type="GO" id="GO:0004347">
    <property type="term" value="F:glucose-6-phosphate isomerase activity"/>
    <property type="evidence" value="ECO:0007669"/>
    <property type="project" value="UniProtKB-EC"/>
</dbReference>
<evidence type="ECO:0000256" key="11">
    <source>
        <dbReference type="HAMAP-Rule" id="MF_00493"/>
    </source>
</evidence>
<dbReference type="Pfam" id="PF00923">
    <property type="entry name" value="TAL_FSA"/>
    <property type="match status" value="1"/>
</dbReference>
<comment type="similarity">
    <text evidence="4 11">Belongs to the transaldolase family. Type 2 subfamily.</text>
</comment>
<evidence type="ECO:0000256" key="12">
    <source>
        <dbReference type="RuleBase" id="RU000612"/>
    </source>
</evidence>
<dbReference type="PROSITE" id="PS00958">
    <property type="entry name" value="TRANSALDOLASE_2"/>
    <property type="match status" value="1"/>
</dbReference>
<evidence type="ECO:0000256" key="3">
    <source>
        <dbReference type="ARBA" id="ARBA00004857"/>
    </source>
</evidence>
<keyword evidence="9 11" id="KW-0704">Schiff base</keyword>
<dbReference type="InterPro" id="IPR013785">
    <property type="entry name" value="Aldolase_TIM"/>
</dbReference>
<dbReference type="Proteomes" id="UP000594468">
    <property type="component" value="Chromosome"/>
</dbReference>
<dbReference type="KEGG" id="pmet:G4Y79_08170"/>